<evidence type="ECO:0000313" key="3">
    <source>
        <dbReference type="Proteomes" id="UP000076503"/>
    </source>
</evidence>
<dbReference type="OrthoDB" id="6305308at2"/>
<reference evidence="2 3" key="1">
    <citation type="submission" date="2013-07" db="EMBL/GenBank/DDBJ databases">
        <title>Comparative Genomic and Metabolomic Analysis of Twelve Strains of Pseudoalteromonas luteoviolacea.</title>
        <authorList>
            <person name="Vynne N.G."/>
            <person name="Mansson M."/>
            <person name="Gram L."/>
        </authorList>
    </citation>
    <scope>NUCLEOTIDE SEQUENCE [LARGE SCALE GENOMIC DNA]</scope>
    <source>
        <strain evidence="2 3">H33</strain>
    </source>
</reference>
<keyword evidence="1" id="KW-0812">Transmembrane</keyword>
<dbReference type="AlphaFoldDB" id="A0A167DSA4"/>
<keyword evidence="1" id="KW-0472">Membrane</keyword>
<evidence type="ECO:0000256" key="1">
    <source>
        <dbReference type="SAM" id="Phobius"/>
    </source>
</evidence>
<name>A0A167DSA4_9GAMM</name>
<feature type="transmembrane region" description="Helical" evidence="1">
    <location>
        <begin position="46"/>
        <end position="69"/>
    </location>
</feature>
<feature type="transmembrane region" description="Helical" evidence="1">
    <location>
        <begin position="21"/>
        <end position="40"/>
    </location>
</feature>
<accession>A0A167DSA4</accession>
<organism evidence="2 3">
    <name type="scientific">Pseudoalteromonas luteoviolacea H33</name>
    <dbReference type="NCBI Taxonomy" id="1365251"/>
    <lineage>
        <taxon>Bacteria</taxon>
        <taxon>Pseudomonadati</taxon>
        <taxon>Pseudomonadota</taxon>
        <taxon>Gammaproteobacteria</taxon>
        <taxon>Alteromonadales</taxon>
        <taxon>Pseudoalteromonadaceae</taxon>
        <taxon>Pseudoalteromonas</taxon>
    </lineage>
</organism>
<gene>
    <name evidence="2" type="ORF">N476_19765</name>
</gene>
<dbReference type="Proteomes" id="UP000076503">
    <property type="component" value="Unassembled WGS sequence"/>
</dbReference>
<protein>
    <submittedName>
        <fullName evidence="2">Uncharacterized protein</fullName>
    </submittedName>
</protein>
<dbReference type="EMBL" id="AUXZ01000082">
    <property type="protein sequence ID" value="KZN49288.1"/>
    <property type="molecule type" value="Genomic_DNA"/>
</dbReference>
<comment type="caution">
    <text evidence="2">The sequence shown here is derived from an EMBL/GenBank/DDBJ whole genome shotgun (WGS) entry which is preliminary data.</text>
</comment>
<dbReference type="RefSeq" id="WP_063362618.1">
    <property type="nucleotide sequence ID" value="NZ_AUXZ01000082.1"/>
</dbReference>
<dbReference type="PATRIC" id="fig|1365251.3.peg.3267"/>
<proteinExistence type="predicted"/>
<keyword evidence="1" id="KW-1133">Transmembrane helix</keyword>
<evidence type="ECO:0000313" key="2">
    <source>
        <dbReference type="EMBL" id="KZN49288.1"/>
    </source>
</evidence>
<sequence>MQIQQENFTGVFTRLLSASNWLLVASIVGFGFAIIASYPLSHLLSIPIQISAHIGSLLFATLLKISYVVRCLCQYSLGLEVR</sequence>